<feature type="non-terminal residue" evidence="4">
    <location>
        <position position="160"/>
    </location>
</feature>
<gene>
    <name evidence="4" type="ORF">PAXINDRAFT_54756</name>
</gene>
<dbReference type="HOGENOM" id="CLU_000288_57_18_1"/>
<keyword evidence="2" id="KW-0677">Repeat</keyword>
<dbReference type="SUPFAM" id="SSF50978">
    <property type="entry name" value="WD40 repeat-like"/>
    <property type="match status" value="1"/>
</dbReference>
<dbReference type="InterPro" id="IPR020472">
    <property type="entry name" value="WD40_PAC1"/>
</dbReference>
<feature type="repeat" description="WD" evidence="3">
    <location>
        <begin position="47"/>
        <end position="81"/>
    </location>
</feature>
<proteinExistence type="predicted"/>
<dbReference type="InterPro" id="IPR036322">
    <property type="entry name" value="WD40_repeat_dom_sf"/>
</dbReference>
<dbReference type="Pfam" id="PF00400">
    <property type="entry name" value="WD40"/>
    <property type="match status" value="3"/>
</dbReference>
<organism evidence="4 5">
    <name type="scientific">Paxillus involutus ATCC 200175</name>
    <dbReference type="NCBI Taxonomy" id="664439"/>
    <lineage>
        <taxon>Eukaryota</taxon>
        <taxon>Fungi</taxon>
        <taxon>Dikarya</taxon>
        <taxon>Basidiomycota</taxon>
        <taxon>Agaricomycotina</taxon>
        <taxon>Agaricomycetes</taxon>
        <taxon>Agaricomycetidae</taxon>
        <taxon>Boletales</taxon>
        <taxon>Paxilineae</taxon>
        <taxon>Paxillaceae</taxon>
        <taxon>Paxillus</taxon>
    </lineage>
</organism>
<accession>A0A0C9TSV8</accession>
<keyword evidence="1 3" id="KW-0853">WD repeat</keyword>
<evidence type="ECO:0000256" key="2">
    <source>
        <dbReference type="ARBA" id="ARBA00022737"/>
    </source>
</evidence>
<dbReference type="PRINTS" id="PR00320">
    <property type="entry name" value="GPROTEINBRPT"/>
</dbReference>
<keyword evidence="5" id="KW-1185">Reference proteome</keyword>
<dbReference type="Proteomes" id="UP000053647">
    <property type="component" value="Unassembled WGS sequence"/>
</dbReference>
<evidence type="ECO:0000256" key="3">
    <source>
        <dbReference type="PROSITE-ProRule" id="PRU00221"/>
    </source>
</evidence>
<dbReference type="PROSITE" id="PS00678">
    <property type="entry name" value="WD_REPEATS_1"/>
    <property type="match status" value="1"/>
</dbReference>
<dbReference type="OrthoDB" id="6262491at2759"/>
<evidence type="ECO:0008006" key="6">
    <source>
        <dbReference type="Google" id="ProtNLM"/>
    </source>
</evidence>
<reference evidence="5" key="2">
    <citation type="submission" date="2015-01" db="EMBL/GenBank/DDBJ databases">
        <title>Evolutionary Origins and Diversification of the Mycorrhizal Mutualists.</title>
        <authorList>
            <consortium name="DOE Joint Genome Institute"/>
            <consortium name="Mycorrhizal Genomics Consortium"/>
            <person name="Kohler A."/>
            <person name="Kuo A."/>
            <person name="Nagy L.G."/>
            <person name="Floudas D."/>
            <person name="Copeland A."/>
            <person name="Barry K.W."/>
            <person name="Cichocki N."/>
            <person name="Veneault-Fourrey C."/>
            <person name="LaButti K."/>
            <person name="Lindquist E.A."/>
            <person name="Lipzen A."/>
            <person name="Lundell T."/>
            <person name="Morin E."/>
            <person name="Murat C."/>
            <person name="Riley R."/>
            <person name="Ohm R."/>
            <person name="Sun H."/>
            <person name="Tunlid A."/>
            <person name="Henrissat B."/>
            <person name="Grigoriev I.V."/>
            <person name="Hibbett D.S."/>
            <person name="Martin F."/>
        </authorList>
    </citation>
    <scope>NUCLEOTIDE SEQUENCE [LARGE SCALE GENOMIC DNA]</scope>
    <source>
        <strain evidence="5">ATCC 200175</strain>
    </source>
</reference>
<dbReference type="PANTHER" id="PTHR19879:SF9">
    <property type="entry name" value="TRANSCRIPTION INITIATION FACTOR TFIID SUBUNIT 5"/>
    <property type="match status" value="1"/>
</dbReference>
<dbReference type="Gene3D" id="2.130.10.10">
    <property type="entry name" value="YVTN repeat-like/Quinoprotein amine dehydrogenase"/>
    <property type="match status" value="1"/>
</dbReference>
<feature type="repeat" description="WD" evidence="3">
    <location>
        <begin position="1"/>
        <end position="38"/>
    </location>
</feature>
<protein>
    <recommendedName>
        <fullName evidence="6">WD40 repeat-like protein</fullName>
    </recommendedName>
</protein>
<dbReference type="SMART" id="SM00320">
    <property type="entry name" value="WD40"/>
    <property type="match status" value="4"/>
</dbReference>
<dbReference type="PROSITE" id="PS50082">
    <property type="entry name" value="WD_REPEATS_2"/>
    <property type="match status" value="2"/>
</dbReference>
<dbReference type="EMBL" id="KN819410">
    <property type="protein sequence ID" value="KIJ10291.1"/>
    <property type="molecule type" value="Genomic_DNA"/>
</dbReference>
<evidence type="ECO:0000313" key="4">
    <source>
        <dbReference type="EMBL" id="KIJ10291.1"/>
    </source>
</evidence>
<reference evidence="4 5" key="1">
    <citation type="submission" date="2014-06" db="EMBL/GenBank/DDBJ databases">
        <authorList>
            <consortium name="DOE Joint Genome Institute"/>
            <person name="Kuo A."/>
            <person name="Kohler A."/>
            <person name="Nagy L.G."/>
            <person name="Floudas D."/>
            <person name="Copeland A."/>
            <person name="Barry K.W."/>
            <person name="Cichocki N."/>
            <person name="Veneault-Fourrey C."/>
            <person name="LaButti K."/>
            <person name="Lindquist E.A."/>
            <person name="Lipzen A."/>
            <person name="Lundell T."/>
            <person name="Morin E."/>
            <person name="Murat C."/>
            <person name="Sun H."/>
            <person name="Tunlid A."/>
            <person name="Henrissat B."/>
            <person name="Grigoriev I.V."/>
            <person name="Hibbett D.S."/>
            <person name="Martin F."/>
            <person name="Nordberg H.P."/>
            <person name="Cantor M.N."/>
            <person name="Hua S.X."/>
        </authorList>
    </citation>
    <scope>NUCLEOTIDE SEQUENCE [LARGE SCALE GENOMIC DNA]</scope>
    <source>
        <strain evidence="4 5">ATCC 200175</strain>
    </source>
</reference>
<dbReference type="AlphaFoldDB" id="A0A0C9TSV8"/>
<feature type="non-terminal residue" evidence="4">
    <location>
        <position position="1"/>
    </location>
</feature>
<name>A0A0C9TSV8_PAXIN</name>
<evidence type="ECO:0000313" key="5">
    <source>
        <dbReference type="Proteomes" id="UP000053647"/>
    </source>
</evidence>
<dbReference type="PANTHER" id="PTHR19879">
    <property type="entry name" value="TRANSCRIPTION INITIATION FACTOR TFIID"/>
    <property type="match status" value="1"/>
</dbReference>
<dbReference type="InterPro" id="IPR015943">
    <property type="entry name" value="WD40/YVTN_repeat-like_dom_sf"/>
</dbReference>
<dbReference type="PROSITE" id="PS50294">
    <property type="entry name" value="WD_REPEATS_REGION"/>
    <property type="match status" value="2"/>
</dbReference>
<dbReference type="InterPro" id="IPR001680">
    <property type="entry name" value="WD40_rpt"/>
</dbReference>
<dbReference type="InterPro" id="IPR019775">
    <property type="entry name" value="WD40_repeat_CS"/>
</dbReference>
<evidence type="ECO:0000256" key="1">
    <source>
        <dbReference type="ARBA" id="ARBA00022574"/>
    </source>
</evidence>
<sequence>TDAVLEVDVSRDGRMVVSGSSDGTVRVWNAKSGESMHIFQGHEGSTVFSVEFSPNSRRVASGSDDKTVQVWSVETGGRAFEPIECHGWVECVRYSPSGDRIALGGTVGGMQIWDADTETGILSIRDSAVNSLAWTLDSTHVIGGRKSKVTIWNSYNGEPL</sequence>